<dbReference type="Proteomes" id="UP000824175">
    <property type="component" value="Unassembled WGS sequence"/>
</dbReference>
<protein>
    <submittedName>
        <fullName evidence="4">TetR/AcrR family transcriptional regulator</fullName>
    </submittedName>
</protein>
<evidence type="ECO:0000259" key="3">
    <source>
        <dbReference type="PROSITE" id="PS50977"/>
    </source>
</evidence>
<dbReference type="InterPro" id="IPR050624">
    <property type="entry name" value="HTH-type_Tx_Regulator"/>
</dbReference>
<dbReference type="Gene3D" id="1.10.357.10">
    <property type="entry name" value="Tetracycline Repressor, domain 2"/>
    <property type="match status" value="1"/>
</dbReference>
<name>A0A9D1HMS4_9FIRM</name>
<dbReference type="SUPFAM" id="SSF46689">
    <property type="entry name" value="Homeodomain-like"/>
    <property type="match status" value="1"/>
</dbReference>
<dbReference type="AlphaFoldDB" id="A0A9D1HMS4"/>
<proteinExistence type="predicted"/>
<dbReference type="EMBL" id="DVMJ01000041">
    <property type="protein sequence ID" value="HIU13388.1"/>
    <property type="molecule type" value="Genomic_DNA"/>
</dbReference>
<evidence type="ECO:0000313" key="4">
    <source>
        <dbReference type="EMBL" id="HIU13388.1"/>
    </source>
</evidence>
<dbReference type="PROSITE" id="PS50977">
    <property type="entry name" value="HTH_TETR_2"/>
    <property type="match status" value="1"/>
</dbReference>
<dbReference type="PRINTS" id="PR00455">
    <property type="entry name" value="HTHTETR"/>
</dbReference>
<reference evidence="4" key="1">
    <citation type="submission" date="2020-10" db="EMBL/GenBank/DDBJ databases">
        <authorList>
            <person name="Gilroy R."/>
        </authorList>
    </citation>
    <scope>NUCLEOTIDE SEQUENCE</scope>
    <source>
        <strain evidence="4">CHK195-11698</strain>
    </source>
</reference>
<dbReference type="Pfam" id="PF00440">
    <property type="entry name" value="TetR_N"/>
    <property type="match status" value="1"/>
</dbReference>
<evidence type="ECO:0000313" key="5">
    <source>
        <dbReference type="Proteomes" id="UP000824175"/>
    </source>
</evidence>
<evidence type="ECO:0000256" key="1">
    <source>
        <dbReference type="ARBA" id="ARBA00023125"/>
    </source>
</evidence>
<feature type="domain" description="HTH tetR-type" evidence="3">
    <location>
        <begin position="1"/>
        <end position="61"/>
    </location>
</feature>
<feature type="DNA-binding region" description="H-T-H motif" evidence="2">
    <location>
        <begin position="24"/>
        <end position="43"/>
    </location>
</feature>
<accession>A0A9D1HMS4</accession>
<dbReference type="InterPro" id="IPR001647">
    <property type="entry name" value="HTH_TetR"/>
</dbReference>
<gene>
    <name evidence="4" type="ORF">IAD15_04890</name>
</gene>
<dbReference type="PANTHER" id="PTHR43479">
    <property type="entry name" value="ACREF/ENVCD OPERON REPRESSOR-RELATED"/>
    <property type="match status" value="1"/>
</dbReference>
<organism evidence="4 5">
    <name type="scientific">Candidatus Fimiplasma intestinipullorum</name>
    <dbReference type="NCBI Taxonomy" id="2840825"/>
    <lineage>
        <taxon>Bacteria</taxon>
        <taxon>Bacillati</taxon>
        <taxon>Bacillota</taxon>
        <taxon>Clostridia</taxon>
        <taxon>Eubacteriales</taxon>
        <taxon>Candidatus Fimiplasma</taxon>
    </lineage>
</organism>
<comment type="caution">
    <text evidence="4">The sequence shown here is derived from an EMBL/GenBank/DDBJ whole genome shotgun (WGS) entry which is preliminary data.</text>
</comment>
<dbReference type="InterPro" id="IPR009057">
    <property type="entry name" value="Homeodomain-like_sf"/>
</dbReference>
<dbReference type="PROSITE" id="PS01081">
    <property type="entry name" value="HTH_TETR_1"/>
    <property type="match status" value="1"/>
</dbReference>
<evidence type="ECO:0000256" key="2">
    <source>
        <dbReference type="PROSITE-ProRule" id="PRU00335"/>
    </source>
</evidence>
<dbReference type="PANTHER" id="PTHR43479:SF11">
    <property type="entry name" value="ACREF_ENVCD OPERON REPRESSOR-RELATED"/>
    <property type="match status" value="1"/>
</dbReference>
<keyword evidence="1 2" id="KW-0238">DNA-binding</keyword>
<dbReference type="GO" id="GO:0003677">
    <property type="term" value="F:DNA binding"/>
    <property type="evidence" value="ECO:0007669"/>
    <property type="project" value="UniProtKB-UniRule"/>
</dbReference>
<dbReference type="InterPro" id="IPR023772">
    <property type="entry name" value="DNA-bd_HTH_TetR-type_CS"/>
</dbReference>
<reference evidence="4" key="2">
    <citation type="journal article" date="2021" name="PeerJ">
        <title>Extensive microbial diversity within the chicken gut microbiome revealed by metagenomics and culture.</title>
        <authorList>
            <person name="Gilroy R."/>
            <person name="Ravi A."/>
            <person name="Getino M."/>
            <person name="Pursley I."/>
            <person name="Horton D.L."/>
            <person name="Alikhan N.F."/>
            <person name="Baker D."/>
            <person name="Gharbi K."/>
            <person name="Hall N."/>
            <person name="Watson M."/>
            <person name="Adriaenssens E.M."/>
            <person name="Foster-Nyarko E."/>
            <person name="Jarju S."/>
            <person name="Secka A."/>
            <person name="Antonio M."/>
            <person name="Oren A."/>
            <person name="Chaudhuri R.R."/>
            <person name="La Ragione R."/>
            <person name="Hildebrand F."/>
            <person name="Pallen M.J."/>
        </authorList>
    </citation>
    <scope>NUCLEOTIDE SEQUENCE</scope>
    <source>
        <strain evidence="4">CHK195-11698</strain>
    </source>
</reference>
<sequence length="181" mass="21068">MDKRERILEVAEELFLTNSIENTSVNQITRQAHVAKGTFYLYFEDKDELVFEIVNRFVDKTIIKALEKASTEDWLESFFKTLIDFYCREPAVLKLLYEPLFLQADRPDRYDEKLCHFAPLIDRLVQEGYRPESAKIKLALAMETLGTLCFLSIILEKPAPIEKTQHEIIRMATSVFQKGGL</sequence>